<dbReference type="AlphaFoldDB" id="A0A4D6NLG1"/>
<evidence type="ECO:0000313" key="1">
    <source>
        <dbReference type="EMBL" id="QCE14643.1"/>
    </source>
</evidence>
<protein>
    <submittedName>
        <fullName evidence="1">Uncharacterized protein</fullName>
    </submittedName>
</protein>
<gene>
    <name evidence="1" type="ORF">DEO72_LG11g1646</name>
</gene>
<organism evidence="1 2">
    <name type="scientific">Vigna unguiculata</name>
    <name type="common">Cowpea</name>
    <dbReference type="NCBI Taxonomy" id="3917"/>
    <lineage>
        <taxon>Eukaryota</taxon>
        <taxon>Viridiplantae</taxon>
        <taxon>Streptophyta</taxon>
        <taxon>Embryophyta</taxon>
        <taxon>Tracheophyta</taxon>
        <taxon>Spermatophyta</taxon>
        <taxon>Magnoliopsida</taxon>
        <taxon>eudicotyledons</taxon>
        <taxon>Gunneridae</taxon>
        <taxon>Pentapetalae</taxon>
        <taxon>rosids</taxon>
        <taxon>fabids</taxon>
        <taxon>Fabales</taxon>
        <taxon>Fabaceae</taxon>
        <taxon>Papilionoideae</taxon>
        <taxon>50 kb inversion clade</taxon>
        <taxon>NPAAA clade</taxon>
        <taxon>indigoferoid/millettioid clade</taxon>
        <taxon>Phaseoleae</taxon>
        <taxon>Vigna</taxon>
    </lineage>
</organism>
<name>A0A4D6NLG1_VIGUN</name>
<accession>A0A4D6NLG1</accession>
<proteinExistence type="predicted"/>
<dbReference type="EMBL" id="CP039355">
    <property type="protein sequence ID" value="QCE14643.1"/>
    <property type="molecule type" value="Genomic_DNA"/>
</dbReference>
<keyword evidence="2" id="KW-1185">Reference proteome</keyword>
<evidence type="ECO:0000313" key="2">
    <source>
        <dbReference type="Proteomes" id="UP000501690"/>
    </source>
</evidence>
<sequence length="136" mass="15221">MRRREDGGMVVLQWWREAAAMADALWRSFAEVVAVHEVCMNGSCCCSSLLRCCSRGSGRRTVQLMGRSWWLREKMEARCSWWLMEMTARMEEDGGGARSSSCVEGGDGCRRGCWCVTGEVRRCGGGCHGGGRRKEN</sequence>
<reference evidence="1 2" key="1">
    <citation type="submission" date="2019-04" db="EMBL/GenBank/DDBJ databases">
        <title>An improved genome assembly and genetic linkage map for asparagus bean, Vigna unguiculata ssp. sesquipedialis.</title>
        <authorList>
            <person name="Xia Q."/>
            <person name="Zhang R."/>
            <person name="Dong Y."/>
        </authorList>
    </citation>
    <scope>NUCLEOTIDE SEQUENCE [LARGE SCALE GENOMIC DNA]</scope>
    <source>
        <tissue evidence="1">Leaf</tissue>
    </source>
</reference>
<dbReference type="Proteomes" id="UP000501690">
    <property type="component" value="Linkage Group LG11"/>
</dbReference>